<evidence type="ECO:0000256" key="3">
    <source>
        <dbReference type="ARBA" id="ARBA00013085"/>
    </source>
</evidence>
<comment type="similarity">
    <text evidence="2 8">Belongs to the PHP hydrolase family. HisK subfamily.</text>
</comment>
<evidence type="ECO:0000256" key="1">
    <source>
        <dbReference type="ARBA" id="ARBA00004970"/>
    </source>
</evidence>
<evidence type="ECO:0000313" key="10">
    <source>
        <dbReference type="EMBL" id="MBB6035905.1"/>
    </source>
</evidence>
<evidence type="ECO:0000256" key="5">
    <source>
        <dbReference type="ARBA" id="ARBA00022801"/>
    </source>
</evidence>
<name>A0A841FJB0_9ACTN</name>
<dbReference type="Gene3D" id="3.20.20.140">
    <property type="entry name" value="Metal-dependent hydrolases"/>
    <property type="match status" value="1"/>
</dbReference>
<gene>
    <name evidence="10" type="ORF">HNR73_003769</name>
</gene>
<sequence>MILPADSHVHSEYSWDAAEGSMEGTCERAVELGLPAVAFTEHMDFTGWEVIDRHLPENAFLASLADTDGMLTPPPIDLDGYFETVERCREKYPGLRIITGVELGEPHRHAATAARLLAAGNFERVLGSLHCLPTGEDRFDEPPGLFRRREAAQVVRDYLGEIPLVVASDLFSVLAHIDYAVRSWPAEAGPFDPHDFGDEFRHALRALAATGRALEVNTSLPMHPTILRWWREEGGDAVTFGSDAHSPAGLARRFAEAVDMVEAHGFRPGRHPYDIWSRA</sequence>
<dbReference type="Pfam" id="PF02811">
    <property type="entry name" value="PHP"/>
    <property type="match status" value="1"/>
</dbReference>
<dbReference type="InterPro" id="IPR016195">
    <property type="entry name" value="Pol/histidinol_Pase-like"/>
</dbReference>
<dbReference type="SUPFAM" id="SSF89550">
    <property type="entry name" value="PHP domain-like"/>
    <property type="match status" value="1"/>
</dbReference>
<evidence type="ECO:0000259" key="9">
    <source>
        <dbReference type="SMART" id="SM00481"/>
    </source>
</evidence>
<keyword evidence="4 8" id="KW-0028">Amino-acid biosynthesis</keyword>
<protein>
    <recommendedName>
        <fullName evidence="3 8">Histidinol-phosphatase</fullName>
        <shortName evidence="8">HolPase</shortName>
        <ecNumber evidence="3 8">3.1.3.15</ecNumber>
    </recommendedName>
</protein>
<dbReference type="GO" id="GO:0004401">
    <property type="term" value="F:histidinol-phosphatase activity"/>
    <property type="evidence" value="ECO:0007669"/>
    <property type="project" value="UniProtKB-UniRule"/>
</dbReference>
<dbReference type="UniPathway" id="UPA00031">
    <property type="reaction ID" value="UER00013"/>
</dbReference>
<dbReference type="AlphaFoldDB" id="A0A841FJB0"/>
<dbReference type="RefSeq" id="WP_184788729.1">
    <property type="nucleotide sequence ID" value="NZ_BONT01000105.1"/>
</dbReference>
<keyword evidence="6 8" id="KW-0368">Histidine biosynthesis</keyword>
<dbReference type="EC" id="3.1.3.15" evidence="3 8"/>
<comment type="pathway">
    <text evidence="1 8">Amino-acid biosynthesis; L-histidine biosynthesis; L-histidine from 5-phospho-alpha-D-ribose 1-diphosphate: step 8/9.</text>
</comment>
<dbReference type="PANTHER" id="PTHR21039:SF0">
    <property type="entry name" value="HISTIDINOL-PHOSPHATASE"/>
    <property type="match status" value="1"/>
</dbReference>
<accession>A0A841FJB0</accession>
<proteinExistence type="inferred from homology"/>
<feature type="domain" description="Polymerase/histidinol phosphatase N-terminal" evidence="9">
    <location>
        <begin position="5"/>
        <end position="107"/>
    </location>
</feature>
<keyword evidence="5 8" id="KW-0378">Hydrolase</keyword>
<evidence type="ECO:0000256" key="2">
    <source>
        <dbReference type="ARBA" id="ARBA00009152"/>
    </source>
</evidence>
<keyword evidence="11" id="KW-1185">Reference proteome</keyword>
<dbReference type="GO" id="GO:0005737">
    <property type="term" value="C:cytoplasm"/>
    <property type="evidence" value="ECO:0007669"/>
    <property type="project" value="TreeGrafter"/>
</dbReference>
<evidence type="ECO:0000313" key="11">
    <source>
        <dbReference type="Proteomes" id="UP000548476"/>
    </source>
</evidence>
<dbReference type="InterPro" id="IPR003141">
    <property type="entry name" value="Pol/His_phosphatase_N"/>
</dbReference>
<dbReference type="EMBL" id="JACHGT010000007">
    <property type="protein sequence ID" value="MBB6035905.1"/>
    <property type="molecule type" value="Genomic_DNA"/>
</dbReference>
<evidence type="ECO:0000256" key="6">
    <source>
        <dbReference type="ARBA" id="ARBA00023102"/>
    </source>
</evidence>
<reference evidence="10 11" key="1">
    <citation type="submission" date="2020-08" db="EMBL/GenBank/DDBJ databases">
        <title>Genomic Encyclopedia of Type Strains, Phase IV (KMG-IV): sequencing the most valuable type-strain genomes for metagenomic binning, comparative biology and taxonomic classification.</title>
        <authorList>
            <person name="Goeker M."/>
        </authorList>
    </citation>
    <scope>NUCLEOTIDE SEQUENCE [LARGE SCALE GENOMIC DNA]</scope>
    <source>
        <strain evidence="10 11">YIM 65646</strain>
    </source>
</reference>
<organism evidence="10 11">
    <name type="scientific">Phytomonospora endophytica</name>
    <dbReference type="NCBI Taxonomy" id="714109"/>
    <lineage>
        <taxon>Bacteria</taxon>
        <taxon>Bacillati</taxon>
        <taxon>Actinomycetota</taxon>
        <taxon>Actinomycetes</taxon>
        <taxon>Micromonosporales</taxon>
        <taxon>Micromonosporaceae</taxon>
        <taxon>Phytomonospora</taxon>
    </lineage>
</organism>
<dbReference type="InterPro" id="IPR004013">
    <property type="entry name" value="PHP_dom"/>
</dbReference>
<dbReference type="GO" id="GO:0000105">
    <property type="term" value="P:L-histidine biosynthetic process"/>
    <property type="evidence" value="ECO:0007669"/>
    <property type="project" value="UniProtKB-UniRule"/>
</dbReference>
<dbReference type="InterPro" id="IPR010140">
    <property type="entry name" value="Histidinol_P_phosphatase_HisJ"/>
</dbReference>
<dbReference type="Proteomes" id="UP000548476">
    <property type="component" value="Unassembled WGS sequence"/>
</dbReference>
<evidence type="ECO:0000256" key="8">
    <source>
        <dbReference type="RuleBase" id="RU366003"/>
    </source>
</evidence>
<dbReference type="SMART" id="SM00481">
    <property type="entry name" value="POLIIIAc"/>
    <property type="match status" value="1"/>
</dbReference>
<comment type="catalytic activity">
    <reaction evidence="7 8">
        <text>L-histidinol phosphate + H2O = L-histidinol + phosphate</text>
        <dbReference type="Rhea" id="RHEA:14465"/>
        <dbReference type="ChEBI" id="CHEBI:15377"/>
        <dbReference type="ChEBI" id="CHEBI:43474"/>
        <dbReference type="ChEBI" id="CHEBI:57699"/>
        <dbReference type="ChEBI" id="CHEBI:57980"/>
        <dbReference type="EC" id="3.1.3.15"/>
    </reaction>
</comment>
<evidence type="ECO:0000256" key="4">
    <source>
        <dbReference type="ARBA" id="ARBA00022605"/>
    </source>
</evidence>
<evidence type="ECO:0000256" key="7">
    <source>
        <dbReference type="ARBA" id="ARBA00049158"/>
    </source>
</evidence>
<dbReference type="PANTHER" id="PTHR21039">
    <property type="entry name" value="HISTIDINOL PHOSPHATASE-RELATED"/>
    <property type="match status" value="1"/>
</dbReference>
<comment type="caution">
    <text evidence="10">The sequence shown here is derived from an EMBL/GenBank/DDBJ whole genome shotgun (WGS) entry which is preliminary data.</text>
</comment>